<dbReference type="InterPro" id="IPR052354">
    <property type="entry name" value="Cell_Wall_Dynamics_Protein"/>
</dbReference>
<dbReference type="PANTHER" id="PTHR34408">
    <property type="entry name" value="FAMILY PROTEIN, PUTATIVE-RELATED"/>
    <property type="match status" value="1"/>
</dbReference>
<evidence type="ECO:0000313" key="2">
    <source>
        <dbReference type="Proteomes" id="UP001597110"/>
    </source>
</evidence>
<dbReference type="Proteomes" id="UP001597110">
    <property type="component" value="Unassembled WGS sequence"/>
</dbReference>
<dbReference type="GO" id="GO:0016787">
    <property type="term" value="F:hydrolase activity"/>
    <property type="evidence" value="ECO:0007669"/>
    <property type="project" value="UniProtKB-KW"/>
</dbReference>
<evidence type="ECO:0000313" key="1">
    <source>
        <dbReference type="EMBL" id="MFD0726960.1"/>
    </source>
</evidence>
<keyword evidence="1" id="KW-0378">Hydrolase</keyword>
<dbReference type="EMBL" id="JBHTIF010000003">
    <property type="protein sequence ID" value="MFD0726960.1"/>
    <property type="molecule type" value="Genomic_DNA"/>
</dbReference>
<proteinExistence type="predicted"/>
<dbReference type="RefSeq" id="WP_386825258.1">
    <property type="nucleotide sequence ID" value="NZ_JBHTIF010000003.1"/>
</dbReference>
<dbReference type="Gene3D" id="1.10.530.10">
    <property type="match status" value="1"/>
</dbReference>
<dbReference type="PANTHER" id="PTHR34408:SF1">
    <property type="entry name" value="GLYCOSYL HYDROLASE FAMILY 19 DOMAIN-CONTAINING PROTEIN HI_1415"/>
    <property type="match status" value="1"/>
</dbReference>
<sequence length="218" mass="23708">MLDSRKLAECLQCPQSLADAWFPVLWGRMARHGINTPRRIGHFLAQIGHESQGLTRGVESMNYSAQRLAEMGVANGPGSVWARAAAQSARLARNPQALANFVYAGRNGNGDEASGDGWRYRGRGPIGLTGRGNYADMARDTGLPLVEQPDLVSGIEGGAAVACAWWKDKGLNVYADQNDGLSIGRIINLGTAKTRRMPMGQDDRHRRKLHVFRVLGIS</sequence>
<dbReference type="SUPFAM" id="SSF53955">
    <property type="entry name" value="Lysozyme-like"/>
    <property type="match status" value="1"/>
</dbReference>
<protein>
    <submittedName>
        <fullName evidence="1">Glycoside hydrolase family 19 protein</fullName>
    </submittedName>
</protein>
<comment type="caution">
    <text evidence="1">The sequence shown here is derived from an EMBL/GenBank/DDBJ whole genome shotgun (WGS) entry which is preliminary data.</text>
</comment>
<organism evidence="1 2">
    <name type="scientific">Lysobacter brunescens</name>
    <dbReference type="NCBI Taxonomy" id="262323"/>
    <lineage>
        <taxon>Bacteria</taxon>
        <taxon>Pseudomonadati</taxon>
        <taxon>Pseudomonadota</taxon>
        <taxon>Gammaproteobacteria</taxon>
        <taxon>Lysobacterales</taxon>
        <taxon>Lysobacteraceae</taxon>
        <taxon>Lysobacter</taxon>
    </lineage>
</organism>
<name>A0ABW2YIL1_9GAMM</name>
<gene>
    <name evidence="1" type="ORF">ACFQ0E_15285</name>
</gene>
<accession>A0ABW2YIL1</accession>
<reference evidence="2" key="1">
    <citation type="journal article" date="2019" name="Int. J. Syst. Evol. Microbiol.">
        <title>The Global Catalogue of Microorganisms (GCM) 10K type strain sequencing project: providing services to taxonomists for standard genome sequencing and annotation.</title>
        <authorList>
            <consortium name="The Broad Institute Genomics Platform"/>
            <consortium name="The Broad Institute Genome Sequencing Center for Infectious Disease"/>
            <person name="Wu L."/>
            <person name="Ma J."/>
        </authorList>
    </citation>
    <scope>NUCLEOTIDE SEQUENCE [LARGE SCALE GENOMIC DNA]</scope>
    <source>
        <strain evidence="2">CCUG 55585</strain>
    </source>
</reference>
<dbReference type="InterPro" id="IPR023346">
    <property type="entry name" value="Lysozyme-like_dom_sf"/>
</dbReference>
<keyword evidence="2" id="KW-1185">Reference proteome</keyword>